<dbReference type="Gene3D" id="3.40.50.720">
    <property type="entry name" value="NAD(P)-binding Rossmann-like Domain"/>
    <property type="match status" value="1"/>
</dbReference>
<feature type="domain" description="3-hydroxyacyl-CoA dehydrogenase C-terminal" evidence="5">
    <location>
        <begin position="192"/>
        <end position="290"/>
    </location>
</feature>
<accession>A0A3M0DSN0</accession>
<dbReference type="Gene3D" id="1.10.1040.10">
    <property type="entry name" value="N-(1-d-carboxylethyl)-l-norvaline Dehydrogenase, domain 2"/>
    <property type="match status" value="1"/>
</dbReference>
<feature type="binding site" evidence="4">
    <location>
        <position position="102"/>
    </location>
    <ligand>
        <name>NAD(+)</name>
        <dbReference type="ChEBI" id="CHEBI:57540"/>
    </ligand>
</feature>
<dbReference type="FunFam" id="3.40.50.720:FF:000009">
    <property type="entry name" value="Fatty oxidation complex, alpha subunit"/>
    <property type="match status" value="1"/>
</dbReference>
<dbReference type="KEGG" id="haer:DU502_08870"/>
<protein>
    <submittedName>
        <fullName evidence="7">3-hydroxyacyl-CoA dehydrogenase family protein</fullName>
    </submittedName>
    <submittedName>
        <fullName evidence="8">3-hydroxybutyryl-CoA dehydrogenase/enoyl-CoA hydratase/3-hydroxyacyl-CoA dehydrogenase</fullName>
    </submittedName>
</protein>
<dbReference type="RefSeq" id="WP_121919024.1">
    <property type="nucleotide sequence ID" value="NZ_CP034145.1"/>
</dbReference>
<dbReference type="EMBL" id="REFS01000001">
    <property type="protein sequence ID" value="RMB25198.1"/>
    <property type="molecule type" value="Genomic_DNA"/>
</dbReference>
<dbReference type="GO" id="GO:0006631">
    <property type="term" value="P:fatty acid metabolic process"/>
    <property type="evidence" value="ECO:0007669"/>
    <property type="project" value="InterPro"/>
</dbReference>
<evidence type="ECO:0000313" key="9">
    <source>
        <dbReference type="Proteomes" id="UP000277326"/>
    </source>
</evidence>
<reference evidence="7 10" key="2">
    <citation type="submission" date="2018-07" db="EMBL/GenBank/DDBJ databases">
        <title>Genome sequences of Haloplanus aerogenes JCM 16430T.</title>
        <authorList>
            <person name="Kim Y.B."/>
            <person name="Roh S.W."/>
        </authorList>
    </citation>
    <scope>NUCLEOTIDE SEQUENCE [LARGE SCALE GENOMIC DNA]</scope>
    <source>
        <strain evidence="7 10">JCM 16430</strain>
    </source>
</reference>
<keyword evidence="10" id="KW-1185">Reference proteome</keyword>
<dbReference type="SUPFAM" id="SSF51735">
    <property type="entry name" value="NAD(P)-binding Rossmann-fold domains"/>
    <property type="match status" value="1"/>
</dbReference>
<evidence type="ECO:0000256" key="1">
    <source>
        <dbReference type="ARBA" id="ARBA00009463"/>
    </source>
</evidence>
<dbReference type="Pfam" id="PF00725">
    <property type="entry name" value="3HCDH"/>
    <property type="match status" value="1"/>
</dbReference>
<feature type="binding site" evidence="4">
    <location>
        <position position="148"/>
    </location>
    <ligand>
        <name>NAD(+)</name>
        <dbReference type="ChEBI" id="CHEBI:57540"/>
    </ligand>
</feature>
<dbReference type="PIRSF" id="PIRSF000105">
    <property type="entry name" value="HCDH"/>
    <property type="match status" value="1"/>
</dbReference>
<keyword evidence="2" id="KW-0560">Oxidoreductase</keyword>
<proteinExistence type="inferred from homology"/>
<dbReference type="Proteomes" id="UP000277326">
    <property type="component" value="Unassembled WGS sequence"/>
</dbReference>
<reference evidence="8" key="3">
    <citation type="submission" date="2018-10" db="EMBL/GenBank/DDBJ databases">
        <authorList>
            <person name="Whitman W."/>
            <person name="Huntemann M."/>
            <person name="Clum A."/>
            <person name="Pillay M."/>
            <person name="Palaniappan K."/>
            <person name="Varghese N."/>
            <person name="Mikhailova N."/>
            <person name="Stamatis D."/>
            <person name="Reddy T."/>
            <person name="Daum C."/>
            <person name="Shapiro N."/>
            <person name="Ivanova N."/>
            <person name="Kyrpides N."/>
            <person name="Woyke T."/>
        </authorList>
    </citation>
    <scope>NUCLEOTIDE SEQUENCE</scope>
    <source>
        <strain evidence="8">CGMCC 1.10124</strain>
    </source>
</reference>
<dbReference type="GeneID" id="38471394"/>
<dbReference type="Pfam" id="PF02737">
    <property type="entry name" value="3HCDH_N"/>
    <property type="match status" value="1"/>
</dbReference>
<dbReference type="OrthoDB" id="51300at2157"/>
<reference evidence="8 9" key="1">
    <citation type="journal article" date="2015" name="Stand. Genomic Sci.">
        <title>Genomic Encyclopedia of Bacterial and Archaeal Type Strains, Phase III: the genomes of soil and plant-associated and newly described type strains.</title>
        <authorList>
            <person name="Whitman W.B."/>
            <person name="Woyke T."/>
            <person name="Klenk H.P."/>
            <person name="Zhou Y."/>
            <person name="Lilburn T.G."/>
            <person name="Beck B.J."/>
            <person name="De Vos P."/>
            <person name="Vandamme P."/>
            <person name="Eisen J.A."/>
            <person name="Garrity G."/>
            <person name="Hugenholtz P."/>
            <person name="Kyrpides N.C."/>
        </authorList>
    </citation>
    <scope>NUCLEOTIDE SEQUENCE [LARGE SCALE GENOMIC DNA]</scope>
    <source>
        <strain evidence="8 9">CGMCC 1.10124</strain>
    </source>
</reference>
<evidence type="ECO:0000256" key="4">
    <source>
        <dbReference type="PIRSR" id="PIRSR000105-2"/>
    </source>
</evidence>
<evidence type="ECO:0000256" key="3">
    <source>
        <dbReference type="PIRSR" id="PIRSR000105-1"/>
    </source>
</evidence>
<dbReference type="GO" id="GO:0016616">
    <property type="term" value="F:oxidoreductase activity, acting on the CH-OH group of donors, NAD or NADP as acceptor"/>
    <property type="evidence" value="ECO:0007669"/>
    <property type="project" value="InterPro"/>
</dbReference>
<gene>
    <name evidence="8" type="ORF">ATH50_0282</name>
    <name evidence="7" type="ORF">DU502_08870</name>
</gene>
<dbReference type="InterPro" id="IPR008927">
    <property type="entry name" value="6-PGluconate_DH-like_C_sf"/>
</dbReference>
<evidence type="ECO:0000259" key="5">
    <source>
        <dbReference type="Pfam" id="PF00725"/>
    </source>
</evidence>
<feature type="binding site" evidence="4">
    <location>
        <position position="282"/>
    </location>
    <ligand>
        <name>NAD(+)</name>
        <dbReference type="ChEBI" id="CHEBI:57540"/>
    </ligand>
</feature>
<dbReference type="PROSITE" id="PS00067">
    <property type="entry name" value="3HCDH"/>
    <property type="match status" value="1"/>
</dbReference>
<dbReference type="InterPro" id="IPR036291">
    <property type="entry name" value="NAD(P)-bd_dom_sf"/>
</dbReference>
<evidence type="ECO:0000313" key="10">
    <source>
        <dbReference type="Proteomes" id="UP000282007"/>
    </source>
</evidence>
<dbReference type="InterPro" id="IPR013328">
    <property type="entry name" value="6PGD_dom2"/>
</dbReference>
<feature type="site" description="Important for catalytic activity" evidence="3">
    <location>
        <position position="145"/>
    </location>
</feature>
<evidence type="ECO:0000256" key="2">
    <source>
        <dbReference type="ARBA" id="ARBA00023002"/>
    </source>
</evidence>
<dbReference type="AlphaFoldDB" id="A0A3M0DSN0"/>
<name>A0A3M0DSN0_9EURY</name>
<dbReference type="GO" id="GO:0070403">
    <property type="term" value="F:NAD+ binding"/>
    <property type="evidence" value="ECO:0007669"/>
    <property type="project" value="InterPro"/>
</dbReference>
<dbReference type="InterPro" id="IPR006108">
    <property type="entry name" value="3HC_DH_C"/>
</dbReference>
<evidence type="ECO:0000259" key="6">
    <source>
        <dbReference type="Pfam" id="PF02737"/>
    </source>
</evidence>
<dbReference type="InterPro" id="IPR006176">
    <property type="entry name" value="3-OHacyl-CoA_DH_NAD-bd"/>
</dbReference>
<evidence type="ECO:0000313" key="7">
    <source>
        <dbReference type="EMBL" id="AZH25486.1"/>
    </source>
</evidence>
<feature type="binding site" evidence="4">
    <location>
        <begin position="14"/>
        <end position="19"/>
    </location>
    <ligand>
        <name>NAD(+)</name>
        <dbReference type="ChEBI" id="CHEBI:57540"/>
    </ligand>
</feature>
<feature type="binding site" evidence="4">
    <location>
        <position position="124"/>
    </location>
    <ligand>
        <name>NAD(+)</name>
        <dbReference type="ChEBI" id="CHEBI:57540"/>
    </ligand>
</feature>
<dbReference type="SUPFAM" id="SSF48179">
    <property type="entry name" value="6-phosphogluconate dehydrogenase C-terminal domain-like"/>
    <property type="match status" value="1"/>
</dbReference>
<dbReference type="PANTHER" id="PTHR48075:SF5">
    <property type="entry name" value="3-HYDROXYBUTYRYL-COA DEHYDROGENASE"/>
    <property type="match status" value="1"/>
</dbReference>
<feature type="binding site" evidence="4">
    <location>
        <position position="97"/>
    </location>
    <ligand>
        <name>NAD(+)</name>
        <dbReference type="ChEBI" id="CHEBI:57540"/>
    </ligand>
</feature>
<sequence length="324" mass="35272">MNSPDGIDTAAVLGSGVMGHGIALAFALDGHPVALYDVNEDLLAESEDRVRSVLDTLVSAGEVDADEADAAADRITRTTSLPDAVDGADFVTEAVVEDLDIKREVFANLDDHAEADAILATNTSGLSITEIAAATDRPEQVVGTHWFNPPYVVPLVEVIRGEETADEVVETTYDFFDEMGKTPVRVEKDIPGFIGNRIQMAMIYEAFSLLDRGVASAEAIDRAVKAGFGFRLPLLGIFEKVDHSGLDVEHEVEEYLLPDLDRGTESKDVLSEAVENGDYGLKTGKGVYDWSDVDPDDIYDQRDEALLAILDLYDSMDMERTPRK</sequence>
<dbReference type="Proteomes" id="UP000282007">
    <property type="component" value="Chromosome"/>
</dbReference>
<dbReference type="EMBL" id="CP034145">
    <property type="protein sequence ID" value="AZH25486.1"/>
    <property type="molecule type" value="Genomic_DNA"/>
</dbReference>
<comment type="similarity">
    <text evidence="1">Belongs to the 3-hydroxyacyl-CoA dehydrogenase family.</text>
</comment>
<dbReference type="PANTHER" id="PTHR48075">
    <property type="entry name" value="3-HYDROXYACYL-COA DEHYDROGENASE FAMILY PROTEIN"/>
    <property type="match status" value="1"/>
</dbReference>
<dbReference type="InterPro" id="IPR006180">
    <property type="entry name" value="3-OHacyl-CoA_DH_CS"/>
</dbReference>
<organism evidence="8 9">
    <name type="scientific">Haloplanus aerogenes</name>
    <dbReference type="NCBI Taxonomy" id="660522"/>
    <lineage>
        <taxon>Archaea</taxon>
        <taxon>Methanobacteriati</taxon>
        <taxon>Methanobacteriota</taxon>
        <taxon>Stenosarchaea group</taxon>
        <taxon>Halobacteria</taxon>
        <taxon>Halobacteriales</taxon>
        <taxon>Haloferacaceae</taxon>
        <taxon>Haloplanus</taxon>
    </lineage>
</organism>
<evidence type="ECO:0000313" key="8">
    <source>
        <dbReference type="EMBL" id="RMB25198.1"/>
    </source>
</evidence>
<keyword evidence="4" id="KW-0520">NAD</keyword>
<feature type="binding site" evidence="4">
    <location>
        <position position="37"/>
    </location>
    <ligand>
        <name>NAD(+)</name>
        <dbReference type="ChEBI" id="CHEBI:57540"/>
    </ligand>
</feature>
<dbReference type="InterPro" id="IPR022694">
    <property type="entry name" value="3-OHacyl-CoA_DH"/>
</dbReference>
<feature type="domain" description="3-hydroxyacyl-CoA dehydrogenase NAD binding" evidence="6">
    <location>
        <begin position="10"/>
        <end position="189"/>
    </location>
</feature>